<comment type="catalytic activity">
    <reaction evidence="9">
        <text>(R)-pantoate + NADP(+) = 2-dehydropantoate + NADPH + H(+)</text>
        <dbReference type="Rhea" id="RHEA:16233"/>
        <dbReference type="ChEBI" id="CHEBI:11561"/>
        <dbReference type="ChEBI" id="CHEBI:15378"/>
        <dbReference type="ChEBI" id="CHEBI:15980"/>
        <dbReference type="ChEBI" id="CHEBI:57783"/>
        <dbReference type="ChEBI" id="CHEBI:58349"/>
        <dbReference type="EC" id="1.1.1.169"/>
    </reaction>
</comment>
<dbReference type="InterPro" id="IPR036291">
    <property type="entry name" value="NAD(P)-bd_dom_sf"/>
</dbReference>
<accession>A0ABT3T4Q4</accession>
<keyword evidence="6" id="KW-0521">NADP</keyword>
<dbReference type="SUPFAM" id="SSF48179">
    <property type="entry name" value="6-phosphogluconate dehydrogenase C-terminal domain-like"/>
    <property type="match status" value="1"/>
</dbReference>
<dbReference type="InterPro" id="IPR013752">
    <property type="entry name" value="KPA_reductase"/>
</dbReference>
<dbReference type="SUPFAM" id="SSF51735">
    <property type="entry name" value="NAD(P)-binding Rossmann-fold domains"/>
    <property type="match status" value="1"/>
</dbReference>
<evidence type="ECO:0000259" key="10">
    <source>
        <dbReference type="Pfam" id="PF02558"/>
    </source>
</evidence>
<evidence type="ECO:0000256" key="6">
    <source>
        <dbReference type="ARBA" id="ARBA00022857"/>
    </source>
</evidence>
<dbReference type="InterPro" id="IPR013332">
    <property type="entry name" value="KPR_N"/>
</dbReference>
<protein>
    <recommendedName>
        <fullName evidence="4">2-dehydropantoate 2-reductase</fullName>
        <ecNumber evidence="3">1.1.1.169</ecNumber>
    </recommendedName>
    <alternativeName>
        <fullName evidence="8">Ketopantoate reductase</fullName>
    </alternativeName>
</protein>
<keyword evidence="13" id="KW-1185">Reference proteome</keyword>
<reference evidence="12" key="1">
    <citation type="submission" date="2019-02" db="EMBL/GenBank/DDBJ databases">
        <authorList>
            <person name="Li S.-H."/>
        </authorList>
    </citation>
    <scope>NUCLEOTIDE SEQUENCE</scope>
    <source>
        <strain evidence="12">IMCC11814</strain>
    </source>
</reference>
<feature type="domain" description="Ketopantoate reductase C-terminal" evidence="11">
    <location>
        <begin position="261"/>
        <end position="383"/>
    </location>
</feature>
<dbReference type="EC" id="1.1.1.169" evidence="3"/>
<keyword evidence="7" id="KW-0560">Oxidoreductase</keyword>
<dbReference type="Gene3D" id="3.40.50.720">
    <property type="entry name" value="NAD(P)-binding Rossmann-like Domain"/>
    <property type="match status" value="1"/>
</dbReference>
<evidence type="ECO:0000256" key="4">
    <source>
        <dbReference type="ARBA" id="ARBA00019465"/>
    </source>
</evidence>
<evidence type="ECO:0000256" key="3">
    <source>
        <dbReference type="ARBA" id="ARBA00013014"/>
    </source>
</evidence>
<feature type="domain" description="Ketopantoate reductase N-terminal" evidence="10">
    <location>
        <begin position="91"/>
        <end position="234"/>
    </location>
</feature>
<evidence type="ECO:0000313" key="13">
    <source>
        <dbReference type="Proteomes" id="UP001143304"/>
    </source>
</evidence>
<comment type="pathway">
    <text evidence="1">Cofactor biosynthesis; (R)-pantothenate biosynthesis; (R)-pantoate from 3-methyl-2-oxobutanoate: step 2/2.</text>
</comment>
<dbReference type="Gene3D" id="1.10.1040.10">
    <property type="entry name" value="N-(1-d-carboxylethyl)-l-norvaline Dehydrogenase, domain 2"/>
    <property type="match status" value="1"/>
</dbReference>
<proteinExistence type="inferred from homology"/>
<gene>
    <name evidence="12" type="ORF">EYC82_07840</name>
</gene>
<keyword evidence="5" id="KW-0566">Pantothenate biosynthesis</keyword>
<evidence type="ECO:0000256" key="5">
    <source>
        <dbReference type="ARBA" id="ARBA00022655"/>
    </source>
</evidence>
<comment type="similarity">
    <text evidence="2">Belongs to the ketopantoate reductase family.</text>
</comment>
<dbReference type="InterPro" id="IPR050838">
    <property type="entry name" value="Ketopantoate_reductase"/>
</dbReference>
<dbReference type="InterPro" id="IPR003710">
    <property type="entry name" value="ApbA"/>
</dbReference>
<evidence type="ECO:0000313" key="12">
    <source>
        <dbReference type="EMBL" id="MCX2977263.1"/>
    </source>
</evidence>
<name>A0ABT3T4Q4_9GAMM</name>
<dbReference type="Pfam" id="PF08546">
    <property type="entry name" value="ApbA_C"/>
    <property type="match status" value="1"/>
</dbReference>
<dbReference type="Proteomes" id="UP001143304">
    <property type="component" value="Unassembled WGS sequence"/>
</dbReference>
<dbReference type="PANTHER" id="PTHR43765">
    <property type="entry name" value="2-DEHYDROPANTOATE 2-REDUCTASE-RELATED"/>
    <property type="match status" value="1"/>
</dbReference>
<dbReference type="NCBIfam" id="TIGR00745">
    <property type="entry name" value="apbA_panE"/>
    <property type="match status" value="1"/>
</dbReference>
<dbReference type="InterPro" id="IPR013328">
    <property type="entry name" value="6PGD_dom2"/>
</dbReference>
<evidence type="ECO:0000256" key="7">
    <source>
        <dbReference type="ARBA" id="ARBA00023002"/>
    </source>
</evidence>
<evidence type="ECO:0000256" key="9">
    <source>
        <dbReference type="ARBA" id="ARBA00048793"/>
    </source>
</evidence>
<comment type="caution">
    <text evidence="12">The sequence shown here is derived from an EMBL/GenBank/DDBJ whole genome shotgun (WGS) entry which is preliminary data.</text>
</comment>
<evidence type="ECO:0000256" key="8">
    <source>
        <dbReference type="ARBA" id="ARBA00032024"/>
    </source>
</evidence>
<sequence length="386" mass="42327">MEIRLRSNDDFAFFALKGGLHAFEVKTVRNNSARLIYRIRQRVRFNFRDNIEGWHSGRSPAQSGVQYIHGNGPLSVFNPGIQRLNTGQAHWHILGAGAIGSLFADALSTDGRQVSLILRDGVHGKIRTQAVERGDLVSEKHFKTTGPRGHTGISHLLVTTKAYDVCSAIDSVVHRLNPDCNIVLLSNGMGFQEQVLASLPSLNIYCGTTTEGAHLLAAGHVRHAGSGETRIGRAAKIADDRRPLWFHQWERAIDNSVWDSDIQPALWTKLAINCVINPLTALNRCHNGELGASKSLANQVAPLRDEIAAVCRAQGHAEIAEALPRITAAVIQATSDNRSSMLQDIDAGRLTEIDYITGYLLEVADQHSIDTPLNRALFEAIKSRAH</sequence>
<dbReference type="InterPro" id="IPR008927">
    <property type="entry name" value="6-PGluconate_DH-like_C_sf"/>
</dbReference>
<organism evidence="12 13">
    <name type="scientific">Candidatus Marimicrobium litorale</name>
    <dbReference type="NCBI Taxonomy" id="2518991"/>
    <lineage>
        <taxon>Bacteria</taxon>
        <taxon>Pseudomonadati</taxon>
        <taxon>Pseudomonadota</taxon>
        <taxon>Gammaproteobacteria</taxon>
        <taxon>Cellvibrionales</taxon>
        <taxon>Halieaceae</taxon>
        <taxon>Marimicrobium</taxon>
    </lineage>
</organism>
<dbReference type="PANTHER" id="PTHR43765:SF2">
    <property type="entry name" value="2-DEHYDROPANTOATE 2-REDUCTASE"/>
    <property type="match status" value="1"/>
</dbReference>
<evidence type="ECO:0000256" key="1">
    <source>
        <dbReference type="ARBA" id="ARBA00004994"/>
    </source>
</evidence>
<dbReference type="EMBL" id="SHNO01000001">
    <property type="protein sequence ID" value="MCX2977263.1"/>
    <property type="molecule type" value="Genomic_DNA"/>
</dbReference>
<evidence type="ECO:0000256" key="2">
    <source>
        <dbReference type="ARBA" id="ARBA00007870"/>
    </source>
</evidence>
<evidence type="ECO:0000259" key="11">
    <source>
        <dbReference type="Pfam" id="PF08546"/>
    </source>
</evidence>
<dbReference type="Pfam" id="PF02558">
    <property type="entry name" value="ApbA"/>
    <property type="match status" value="1"/>
</dbReference>